<dbReference type="InterPro" id="IPR002293">
    <property type="entry name" value="AA/rel_permease1"/>
</dbReference>
<evidence type="ECO:0000256" key="4">
    <source>
        <dbReference type="ARBA" id="ARBA00022989"/>
    </source>
</evidence>
<evidence type="ECO:0000256" key="2">
    <source>
        <dbReference type="ARBA" id="ARBA00022475"/>
    </source>
</evidence>
<dbReference type="InterPro" id="IPR050367">
    <property type="entry name" value="APC_superfamily"/>
</dbReference>
<evidence type="ECO:0000256" key="6">
    <source>
        <dbReference type="SAM" id="Phobius"/>
    </source>
</evidence>
<evidence type="ECO:0000256" key="3">
    <source>
        <dbReference type="ARBA" id="ARBA00022692"/>
    </source>
</evidence>
<feature type="transmembrane region" description="Helical" evidence="6">
    <location>
        <begin position="127"/>
        <end position="145"/>
    </location>
</feature>
<sequence>MSKNSTELAKTLTVGQAIGLAITIVVGSGLLVLPGLAYQQANGAALYSWIVDALIVIPLLVIFAYLGANFPSAGGIAGFVQAGFSRRAGAATEVLLLGTFSLGIPAIATTGGNYFAAAVNGGEGTGIAATFGLLIMAALVNYFGAKVSGRIQQILAVTLVVLLAVVAGAALIFGDTNAGSGVAPISEWTKGLSVMGMVFFAYTGWEMLSFTAEEYRNPKRDFPIAVTVSFLSVIVLYLGIALAVQLTLSPTDARVATAPVSALLFSFLGKASSQLVGVLGVVIIAANLVGAMWAASRLVFASAREGLLPRALSTVDSKSQSPRVALITVFLVFSGVVALSAAKIISLQSLLQVAGQNFFLLYGLSVLAYLKLVKRTSFKIFGVLTLLIVILVMGTFTWWILYPLGLLAIGFTVSGLRKGQGVQTHQNA</sequence>
<evidence type="ECO:0000313" key="8">
    <source>
        <dbReference type="Proteomes" id="UP000602284"/>
    </source>
</evidence>
<feature type="transmembrane region" description="Helical" evidence="6">
    <location>
        <begin position="324"/>
        <end position="347"/>
    </location>
</feature>
<keyword evidence="4 6" id="KW-1133">Transmembrane helix</keyword>
<evidence type="ECO:0000256" key="1">
    <source>
        <dbReference type="ARBA" id="ARBA00004651"/>
    </source>
</evidence>
<dbReference type="Proteomes" id="UP000602284">
    <property type="component" value="Unassembled WGS sequence"/>
</dbReference>
<feature type="transmembrane region" description="Helical" evidence="6">
    <location>
        <begin position="154"/>
        <end position="174"/>
    </location>
</feature>
<feature type="transmembrane region" description="Helical" evidence="6">
    <location>
        <begin position="45"/>
        <end position="66"/>
    </location>
</feature>
<keyword evidence="5 6" id="KW-0472">Membrane</keyword>
<reference evidence="7 8" key="1">
    <citation type="submission" date="2021-01" db="EMBL/GenBank/DDBJ databases">
        <title>Tumebacillus sp. strain ITR2 16S ribosomal RNA gene Genome sequencing and assembly.</title>
        <authorList>
            <person name="Kang M."/>
        </authorList>
    </citation>
    <scope>NUCLEOTIDE SEQUENCE [LARGE SCALE GENOMIC DNA]</scope>
    <source>
        <strain evidence="7 8">ITR2</strain>
    </source>
</reference>
<evidence type="ECO:0000256" key="5">
    <source>
        <dbReference type="ARBA" id="ARBA00023136"/>
    </source>
</evidence>
<evidence type="ECO:0000313" key="7">
    <source>
        <dbReference type="EMBL" id="MBL0386551.1"/>
    </source>
</evidence>
<comment type="subcellular location">
    <subcellularLocation>
        <location evidence="1">Cell membrane</location>
        <topology evidence="1">Multi-pass membrane protein</topology>
    </subcellularLocation>
</comment>
<proteinExistence type="predicted"/>
<organism evidence="7 8">
    <name type="scientific">Tumebacillus amylolyticus</name>
    <dbReference type="NCBI Taxonomy" id="2801339"/>
    <lineage>
        <taxon>Bacteria</taxon>
        <taxon>Bacillati</taxon>
        <taxon>Bacillota</taxon>
        <taxon>Bacilli</taxon>
        <taxon>Bacillales</taxon>
        <taxon>Alicyclobacillaceae</taxon>
        <taxon>Tumebacillus</taxon>
    </lineage>
</organism>
<keyword evidence="8" id="KW-1185">Reference proteome</keyword>
<keyword evidence="2" id="KW-1003">Cell membrane</keyword>
<feature type="transmembrane region" description="Helical" evidence="6">
    <location>
        <begin position="194"/>
        <end position="212"/>
    </location>
</feature>
<gene>
    <name evidence="7" type="ORF">JJB07_07805</name>
</gene>
<feature type="transmembrane region" description="Helical" evidence="6">
    <location>
        <begin position="12"/>
        <end position="33"/>
    </location>
</feature>
<accession>A0ABS1J8E7</accession>
<dbReference type="Pfam" id="PF13520">
    <property type="entry name" value="AA_permease_2"/>
    <property type="match status" value="1"/>
</dbReference>
<keyword evidence="3 6" id="KW-0812">Transmembrane</keyword>
<dbReference type="EMBL" id="JAEQNB010000002">
    <property type="protein sequence ID" value="MBL0386551.1"/>
    <property type="molecule type" value="Genomic_DNA"/>
</dbReference>
<feature type="transmembrane region" description="Helical" evidence="6">
    <location>
        <begin position="380"/>
        <end position="401"/>
    </location>
</feature>
<dbReference type="PIRSF" id="PIRSF006060">
    <property type="entry name" value="AA_transporter"/>
    <property type="match status" value="1"/>
</dbReference>
<feature type="transmembrane region" description="Helical" evidence="6">
    <location>
        <begin position="353"/>
        <end position="373"/>
    </location>
</feature>
<feature type="transmembrane region" description="Helical" evidence="6">
    <location>
        <begin position="94"/>
        <end position="115"/>
    </location>
</feature>
<dbReference type="RefSeq" id="WP_201633249.1">
    <property type="nucleotide sequence ID" value="NZ_JAEQNB010000002.1"/>
</dbReference>
<dbReference type="PANTHER" id="PTHR42770:SF13">
    <property type="entry name" value="L-METHIONINE_BRANCHED-CHAIN AMINO ACID EXPORTER YJEH"/>
    <property type="match status" value="1"/>
</dbReference>
<feature type="transmembrane region" description="Helical" evidence="6">
    <location>
        <begin position="275"/>
        <end position="303"/>
    </location>
</feature>
<name>A0ABS1J8E7_9BACL</name>
<comment type="caution">
    <text evidence="7">The sequence shown here is derived from an EMBL/GenBank/DDBJ whole genome shotgun (WGS) entry which is preliminary data.</text>
</comment>
<protein>
    <submittedName>
        <fullName evidence="7">Amino acid permease</fullName>
    </submittedName>
</protein>
<feature type="transmembrane region" description="Helical" evidence="6">
    <location>
        <begin position="224"/>
        <end position="244"/>
    </location>
</feature>
<dbReference type="PANTHER" id="PTHR42770">
    <property type="entry name" value="AMINO ACID TRANSPORTER-RELATED"/>
    <property type="match status" value="1"/>
</dbReference>
<dbReference type="Gene3D" id="1.20.1740.10">
    <property type="entry name" value="Amino acid/polyamine transporter I"/>
    <property type="match status" value="1"/>
</dbReference>